<evidence type="ECO:0000256" key="5">
    <source>
        <dbReference type="ARBA" id="ARBA00023136"/>
    </source>
</evidence>
<keyword evidence="4" id="KW-1133">Transmembrane helix</keyword>
<protein>
    <submittedName>
        <fullName evidence="9">Syntaxin</fullName>
    </submittedName>
</protein>
<dbReference type="GO" id="GO:0005484">
    <property type="term" value="F:SNAP receptor activity"/>
    <property type="evidence" value="ECO:0007669"/>
    <property type="project" value="InterPro"/>
</dbReference>
<keyword evidence="3" id="KW-0812">Transmembrane</keyword>
<comment type="caution">
    <text evidence="9">The sequence shown here is derived from an EMBL/GenBank/DDBJ whole genome shotgun (WGS) entry which is preliminary data.</text>
</comment>
<evidence type="ECO:0000313" key="10">
    <source>
        <dbReference type="Proteomes" id="UP000186817"/>
    </source>
</evidence>
<dbReference type="GO" id="GO:0048278">
    <property type="term" value="P:vesicle docking"/>
    <property type="evidence" value="ECO:0007669"/>
    <property type="project" value="TreeGrafter"/>
</dbReference>
<dbReference type="GO" id="GO:0006906">
    <property type="term" value="P:vesicle fusion"/>
    <property type="evidence" value="ECO:0007669"/>
    <property type="project" value="TreeGrafter"/>
</dbReference>
<dbReference type="GO" id="GO:0006886">
    <property type="term" value="P:intracellular protein transport"/>
    <property type="evidence" value="ECO:0007669"/>
    <property type="project" value="InterPro"/>
</dbReference>
<keyword evidence="5" id="KW-0472">Membrane</keyword>
<dbReference type="InterPro" id="IPR010989">
    <property type="entry name" value="SNARE"/>
</dbReference>
<evidence type="ECO:0000256" key="7">
    <source>
        <dbReference type="SAM" id="MobiDB-lite"/>
    </source>
</evidence>
<name>A0A1Q9DHH1_SYMMI</name>
<evidence type="ECO:0000256" key="1">
    <source>
        <dbReference type="ARBA" id="ARBA00004211"/>
    </source>
</evidence>
<dbReference type="PROSITE" id="PS50192">
    <property type="entry name" value="T_SNARE"/>
    <property type="match status" value="1"/>
</dbReference>
<dbReference type="GO" id="GO:0000149">
    <property type="term" value="F:SNARE binding"/>
    <property type="evidence" value="ECO:0007669"/>
    <property type="project" value="TreeGrafter"/>
</dbReference>
<evidence type="ECO:0000259" key="8">
    <source>
        <dbReference type="PROSITE" id="PS50192"/>
    </source>
</evidence>
<dbReference type="PROSITE" id="PS00914">
    <property type="entry name" value="SYNTAXIN"/>
    <property type="match status" value="1"/>
</dbReference>
<organism evidence="9 10">
    <name type="scientific">Symbiodinium microadriaticum</name>
    <name type="common">Dinoflagellate</name>
    <name type="synonym">Zooxanthella microadriatica</name>
    <dbReference type="NCBI Taxonomy" id="2951"/>
    <lineage>
        <taxon>Eukaryota</taxon>
        <taxon>Sar</taxon>
        <taxon>Alveolata</taxon>
        <taxon>Dinophyceae</taxon>
        <taxon>Suessiales</taxon>
        <taxon>Symbiodiniaceae</taxon>
        <taxon>Symbiodinium</taxon>
    </lineage>
</organism>
<dbReference type="SUPFAM" id="SSF47661">
    <property type="entry name" value="t-snare proteins"/>
    <property type="match status" value="1"/>
</dbReference>
<evidence type="ECO:0000256" key="6">
    <source>
        <dbReference type="RuleBase" id="RU003858"/>
    </source>
</evidence>
<evidence type="ECO:0000313" key="9">
    <source>
        <dbReference type="EMBL" id="OLP94550.1"/>
    </source>
</evidence>
<dbReference type="AlphaFoldDB" id="A0A1Q9DHH1"/>
<dbReference type="InterPro" id="IPR045242">
    <property type="entry name" value="Syntaxin"/>
</dbReference>
<reference evidence="9 10" key="1">
    <citation type="submission" date="2016-02" db="EMBL/GenBank/DDBJ databases">
        <title>Genome analysis of coral dinoflagellate symbionts highlights evolutionary adaptations to a symbiotic lifestyle.</title>
        <authorList>
            <person name="Aranda M."/>
            <person name="Li Y."/>
            <person name="Liew Y.J."/>
            <person name="Baumgarten S."/>
            <person name="Simakov O."/>
            <person name="Wilson M."/>
            <person name="Piel J."/>
            <person name="Ashoor H."/>
            <person name="Bougouffa S."/>
            <person name="Bajic V.B."/>
            <person name="Ryu T."/>
            <person name="Ravasi T."/>
            <person name="Bayer T."/>
            <person name="Micklem G."/>
            <person name="Kim H."/>
            <person name="Bhak J."/>
            <person name="Lajeunesse T.C."/>
            <person name="Voolstra C.R."/>
        </authorList>
    </citation>
    <scope>NUCLEOTIDE SEQUENCE [LARGE SCALE GENOMIC DNA]</scope>
    <source>
        <strain evidence="9 10">CCMP2467</strain>
    </source>
</reference>
<dbReference type="InterPro" id="IPR006012">
    <property type="entry name" value="Syntaxin/epimorphin_CS"/>
</dbReference>
<proteinExistence type="inferred from homology"/>
<gene>
    <name evidence="9" type="primary">Syntaxin</name>
    <name evidence="9" type="ORF">AK812_SmicGene23464</name>
</gene>
<dbReference type="Pfam" id="PF00804">
    <property type="entry name" value="Syntaxin"/>
    <property type="match status" value="1"/>
</dbReference>
<dbReference type="GO" id="GO:0012505">
    <property type="term" value="C:endomembrane system"/>
    <property type="evidence" value="ECO:0007669"/>
    <property type="project" value="TreeGrafter"/>
</dbReference>
<keyword evidence="10" id="KW-1185">Reference proteome</keyword>
<comment type="similarity">
    <text evidence="2 6">Belongs to the syntaxin family.</text>
</comment>
<dbReference type="PANTHER" id="PTHR19957">
    <property type="entry name" value="SYNTAXIN"/>
    <property type="match status" value="1"/>
</dbReference>
<dbReference type="Proteomes" id="UP000186817">
    <property type="component" value="Unassembled WGS sequence"/>
</dbReference>
<dbReference type="Gene3D" id="1.20.5.110">
    <property type="match status" value="1"/>
</dbReference>
<dbReference type="GO" id="GO:0031201">
    <property type="term" value="C:SNARE complex"/>
    <property type="evidence" value="ECO:0007669"/>
    <property type="project" value="TreeGrafter"/>
</dbReference>
<feature type="domain" description="T-SNARE coiled-coil homology" evidence="8">
    <location>
        <begin position="237"/>
        <end position="299"/>
    </location>
</feature>
<feature type="region of interest" description="Disordered" evidence="7">
    <location>
        <begin position="28"/>
        <end position="55"/>
    </location>
</feature>
<dbReference type="Gene3D" id="1.20.58.70">
    <property type="match status" value="1"/>
</dbReference>
<evidence type="ECO:0000256" key="2">
    <source>
        <dbReference type="ARBA" id="ARBA00009063"/>
    </source>
</evidence>
<dbReference type="PANTHER" id="PTHR19957:SF307">
    <property type="entry name" value="PROTEIN SSO1-RELATED"/>
    <property type="match status" value="1"/>
</dbReference>
<dbReference type="OrthoDB" id="10255013at2759"/>
<dbReference type="EMBL" id="LSRX01000538">
    <property type="protein sequence ID" value="OLP94550.1"/>
    <property type="molecule type" value="Genomic_DNA"/>
</dbReference>
<dbReference type="GO" id="GO:0005886">
    <property type="term" value="C:plasma membrane"/>
    <property type="evidence" value="ECO:0007669"/>
    <property type="project" value="TreeGrafter"/>
</dbReference>
<dbReference type="SMART" id="SM00503">
    <property type="entry name" value="SynN"/>
    <property type="match status" value="1"/>
</dbReference>
<evidence type="ECO:0000256" key="3">
    <source>
        <dbReference type="ARBA" id="ARBA00022692"/>
    </source>
</evidence>
<dbReference type="CDD" id="cd15848">
    <property type="entry name" value="SNARE_syntaxin1-like"/>
    <property type="match status" value="1"/>
</dbReference>
<dbReference type="InterPro" id="IPR000727">
    <property type="entry name" value="T_SNARE_dom"/>
</dbReference>
<dbReference type="GO" id="GO:0006887">
    <property type="term" value="P:exocytosis"/>
    <property type="evidence" value="ECO:0007669"/>
    <property type="project" value="TreeGrafter"/>
</dbReference>
<dbReference type="SMART" id="SM00397">
    <property type="entry name" value="t_SNARE"/>
    <property type="match status" value="1"/>
</dbReference>
<dbReference type="SMR" id="A0A1Q9DHH1"/>
<dbReference type="InterPro" id="IPR006011">
    <property type="entry name" value="Syntaxin_N"/>
</dbReference>
<sequence length="392" mass="43399">MGTAVAERLVRDRLAEFQRLAQAKGSLTSTAGSRGLSGTSFISDHGTGSKSTNPFGTVGAASSGAEANSFMRGFFTQVRELQGLLEKGRSNVKEMGVVLEEALQATTQERETEVSESLNKLVEETNQHVADVKHGLEVLKQRSEEEAAKQPNSAQMKIRTNMQQAMAKKHQQLLMDFQKAQMEFKRTLERRQLREMQILMPEASEQQRQEMISDGQTAALMVAKKMAGTHALLLDEVKRIQDKHKDIIRLEQSITDLAQMFEEMAVLVDAQGEMLDAIEVHVNNTKGYTAQAEQELIKTRKAQMQEEEADEDCTTAAAVATTDDVHLRLLVLSPFHGTVPVAEEGKAAEDCTTAADAGAKMDVLHFHSDFNCSTRDPWADSHQIEPTRCKVL</sequence>
<comment type="subcellular location">
    <subcellularLocation>
        <location evidence="1">Membrane</location>
        <topology evidence="1">Single-pass type IV membrane protein</topology>
    </subcellularLocation>
</comment>
<dbReference type="OMA" id="MIAILVW"/>
<evidence type="ECO:0000256" key="4">
    <source>
        <dbReference type="ARBA" id="ARBA00022989"/>
    </source>
</evidence>
<accession>A0A1Q9DHH1</accession>